<dbReference type="PIRSF" id="PIRSF036428">
    <property type="entry name" value="CobL"/>
    <property type="match status" value="1"/>
</dbReference>
<evidence type="ECO:0000256" key="1">
    <source>
        <dbReference type="ARBA" id="ARBA00004953"/>
    </source>
</evidence>
<dbReference type="Gene3D" id="3.40.50.150">
    <property type="entry name" value="Vaccinia Virus protein VP39"/>
    <property type="match status" value="1"/>
</dbReference>
<dbReference type="PANTHER" id="PTHR43182:SF1">
    <property type="entry name" value="COBALT-PRECORRIN-7 C(5)-METHYLTRANSFERASE"/>
    <property type="match status" value="1"/>
</dbReference>
<gene>
    <name evidence="7" type="ORF">PX52LOC_07186</name>
</gene>
<dbReference type="InterPro" id="IPR006365">
    <property type="entry name" value="Cbl_synth_CobL"/>
</dbReference>
<dbReference type="Pfam" id="PF00590">
    <property type="entry name" value="TP_methylase"/>
    <property type="match status" value="1"/>
</dbReference>
<dbReference type="GO" id="GO:0008276">
    <property type="term" value="F:protein methyltransferase activity"/>
    <property type="evidence" value="ECO:0007669"/>
    <property type="project" value="InterPro"/>
</dbReference>
<comment type="pathway">
    <text evidence="1">Cofactor biosynthesis; adenosylcobalamin biosynthesis.</text>
</comment>
<evidence type="ECO:0000313" key="8">
    <source>
        <dbReference type="Proteomes" id="UP000324974"/>
    </source>
</evidence>
<dbReference type="NCBIfam" id="TIGR02469">
    <property type="entry name" value="CbiT"/>
    <property type="match status" value="1"/>
</dbReference>
<dbReference type="CDD" id="cd11644">
    <property type="entry name" value="Precorrin-6Y-MT"/>
    <property type="match status" value="1"/>
</dbReference>
<dbReference type="NCBIfam" id="TIGR02467">
    <property type="entry name" value="CbiE"/>
    <property type="match status" value="1"/>
</dbReference>
<dbReference type="Pfam" id="PF01135">
    <property type="entry name" value="PCMT"/>
    <property type="match status" value="1"/>
</dbReference>
<dbReference type="Proteomes" id="UP000324974">
    <property type="component" value="Chromosome"/>
</dbReference>
<protein>
    <submittedName>
        <fullName evidence="7">Precorrin-6y C5,15-methyltransferase (Decarboxylating) subunit CbiE</fullName>
    </submittedName>
</protein>
<dbReference type="InterPro" id="IPR035996">
    <property type="entry name" value="4pyrrol_Methylase_sf"/>
</dbReference>
<keyword evidence="8" id="KW-1185">Reference proteome</keyword>
<evidence type="ECO:0000256" key="4">
    <source>
        <dbReference type="ARBA" id="ARBA00022679"/>
    </source>
</evidence>
<dbReference type="GO" id="GO:0009236">
    <property type="term" value="P:cobalamin biosynthetic process"/>
    <property type="evidence" value="ECO:0007669"/>
    <property type="project" value="UniProtKB-UniPathway"/>
</dbReference>
<evidence type="ECO:0000256" key="5">
    <source>
        <dbReference type="ARBA" id="ARBA00022691"/>
    </source>
</evidence>
<dbReference type="InterPro" id="IPR014777">
    <property type="entry name" value="4pyrrole_Mease_sub1"/>
</dbReference>
<dbReference type="RefSeq" id="WP_149114425.1">
    <property type="nucleotide sequence ID" value="NZ_CP042425.1"/>
</dbReference>
<dbReference type="EMBL" id="CP042425">
    <property type="protein sequence ID" value="QEL20098.1"/>
    <property type="molecule type" value="Genomic_DNA"/>
</dbReference>
<reference evidence="8" key="1">
    <citation type="submission" date="2019-08" db="EMBL/GenBank/DDBJ databases">
        <title>Limnoglobus roseus gen. nov., sp. nov., a novel freshwater planctomycete with a giant genome from the family Gemmataceae.</title>
        <authorList>
            <person name="Kulichevskaya I.S."/>
            <person name="Naumoff D.G."/>
            <person name="Miroshnikov K."/>
            <person name="Ivanova A."/>
            <person name="Philippov D.A."/>
            <person name="Hakobyan A."/>
            <person name="Rijpstra I.C."/>
            <person name="Sinninghe Damste J.S."/>
            <person name="Liesack W."/>
            <person name="Dedysh S.N."/>
        </authorList>
    </citation>
    <scope>NUCLEOTIDE SEQUENCE [LARGE SCALE GENOMIC DNA]</scope>
    <source>
        <strain evidence="8">PX52</strain>
    </source>
</reference>
<keyword evidence="3 7" id="KW-0489">Methyltransferase</keyword>
<name>A0A5C1ATK7_9BACT</name>
<feature type="domain" description="Tetrapyrrole methylase" evidence="6">
    <location>
        <begin position="5"/>
        <end position="193"/>
    </location>
</feature>
<dbReference type="UniPathway" id="UPA00148"/>
<dbReference type="Gene3D" id="3.40.1010.10">
    <property type="entry name" value="Cobalt-precorrin-4 Transmethylase, Domain 1"/>
    <property type="match status" value="1"/>
</dbReference>
<evidence type="ECO:0000259" key="6">
    <source>
        <dbReference type="Pfam" id="PF00590"/>
    </source>
</evidence>
<dbReference type="SUPFAM" id="SSF53335">
    <property type="entry name" value="S-adenosyl-L-methionine-dependent methyltransferases"/>
    <property type="match status" value="1"/>
</dbReference>
<dbReference type="PANTHER" id="PTHR43182">
    <property type="entry name" value="COBALT-PRECORRIN-6B C(15)-METHYLTRANSFERASE (DECARBOXYLATING)"/>
    <property type="match status" value="1"/>
</dbReference>
<dbReference type="InterPro" id="IPR014776">
    <property type="entry name" value="4pyrrole_Mease_sub2"/>
</dbReference>
<sequence length="414" mass="44313">MSAVKIPILGVGPDGLAGVTARSREWLVNAELLFGSEAALRLLPELKAERVTIGTDLPTVVERLKAAVGKQKIAIVSVGDPLFYGTARYLCDKVGPDLFEVVPHISSMQLAFARVKETWEDAYLTDLSAKSLDDVLDKIRGAETVGLFTSDVYPPGRIARELLARGIDYFRATVCENLGGRDERVTQGELTDIQGMTFDPLNILILKRKPNRPDVPRAVSTLARFGNPDDVFAQSRPKSGLITQAEVRSLALAQLDLHPGDVAWDVGAGSGSVGIEIANLVAPGVVFAIEQDAADFHLISANLETFGVKNVKPIFGTAPAIFSGLPAPDAIFIGGNGGEIARLLEAAFAVLRSGGRLVVNVGTLEMLSATYAAMKRLATAVDVQLVSIARGVEQMESLRFEAVNPTFLLRVRKG</sequence>
<dbReference type="InterPro" id="IPR012818">
    <property type="entry name" value="CbiE"/>
</dbReference>
<dbReference type="KEGG" id="lrs:PX52LOC_07186"/>
<dbReference type="GO" id="GO:0032259">
    <property type="term" value="P:methylation"/>
    <property type="evidence" value="ECO:0007669"/>
    <property type="project" value="UniProtKB-KW"/>
</dbReference>
<dbReference type="InterPro" id="IPR029063">
    <property type="entry name" value="SAM-dependent_MTases_sf"/>
</dbReference>
<keyword evidence="2" id="KW-0169">Cobalamin biosynthesis</keyword>
<dbReference type="SUPFAM" id="SSF53790">
    <property type="entry name" value="Tetrapyrrole methylase"/>
    <property type="match status" value="1"/>
</dbReference>
<organism evidence="7 8">
    <name type="scientific">Limnoglobus roseus</name>
    <dbReference type="NCBI Taxonomy" id="2598579"/>
    <lineage>
        <taxon>Bacteria</taxon>
        <taxon>Pseudomonadati</taxon>
        <taxon>Planctomycetota</taxon>
        <taxon>Planctomycetia</taxon>
        <taxon>Gemmatales</taxon>
        <taxon>Gemmataceae</taxon>
        <taxon>Limnoglobus</taxon>
    </lineage>
</organism>
<proteinExistence type="predicted"/>
<keyword evidence="5" id="KW-0949">S-adenosyl-L-methionine</keyword>
<dbReference type="CDD" id="cd02440">
    <property type="entry name" value="AdoMet_MTases"/>
    <property type="match status" value="1"/>
</dbReference>
<dbReference type="OrthoDB" id="9780707at2"/>
<evidence type="ECO:0000256" key="2">
    <source>
        <dbReference type="ARBA" id="ARBA00022573"/>
    </source>
</evidence>
<dbReference type="InterPro" id="IPR050714">
    <property type="entry name" value="Cobalamin_biosynth_MTase"/>
</dbReference>
<keyword evidence="4 7" id="KW-0808">Transferase</keyword>
<evidence type="ECO:0000313" key="7">
    <source>
        <dbReference type="EMBL" id="QEL20098.1"/>
    </source>
</evidence>
<dbReference type="Gene3D" id="3.30.950.10">
    <property type="entry name" value="Methyltransferase, Cobalt-precorrin-4 Transmethylase, Domain 2"/>
    <property type="match status" value="1"/>
</dbReference>
<dbReference type="InterPro" id="IPR000878">
    <property type="entry name" value="4pyrrol_Mease"/>
</dbReference>
<accession>A0A5C1ATK7</accession>
<evidence type="ECO:0000256" key="3">
    <source>
        <dbReference type="ARBA" id="ARBA00022603"/>
    </source>
</evidence>
<dbReference type="AlphaFoldDB" id="A0A5C1ATK7"/>
<dbReference type="InterPro" id="IPR014008">
    <property type="entry name" value="Cbl_synth_MTase_CbiT"/>
</dbReference>